<keyword evidence="12" id="KW-1185">Reference proteome</keyword>
<dbReference type="InterPro" id="IPR051393">
    <property type="entry name" value="ABC_transporter_permease"/>
</dbReference>
<evidence type="ECO:0000256" key="5">
    <source>
        <dbReference type="ARBA" id="ARBA00022989"/>
    </source>
</evidence>
<protein>
    <submittedName>
        <fullName evidence="10">Sugar ABC transporter permease</fullName>
    </submittedName>
</protein>
<reference evidence="11 13" key="4">
    <citation type="submission" date="2020-12" db="EMBL/GenBank/DDBJ databases">
        <title>FDA dAtabase for Regulatory Grade micrObial Sequences (FDA-ARGOS): Supporting development and validation of Infectious Disease Dx tests.</title>
        <authorList>
            <person name="Sproer C."/>
            <person name="Gronow S."/>
            <person name="Severitt S."/>
            <person name="Schroder I."/>
            <person name="Tallon L."/>
            <person name="Sadzewicz L."/>
            <person name="Zhao X."/>
            <person name="Boylan J."/>
            <person name="Ott S."/>
            <person name="Bowen H."/>
            <person name="Vavikolanu K."/>
            <person name="Mehta A."/>
            <person name="Aluvathingal J."/>
            <person name="Nadendla S."/>
            <person name="Lowell S."/>
            <person name="Myers T."/>
            <person name="Yan Y."/>
            <person name="Sichtig H."/>
        </authorList>
    </citation>
    <scope>NUCLEOTIDE SEQUENCE [LARGE SCALE GENOMIC DNA]</scope>
    <source>
        <strain evidence="11 13">FDAARGOS_864</strain>
    </source>
</reference>
<evidence type="ECO:0000256" key="4">
    <source>
        <dbReference type="ARBA" id="ARBA00022692"/>
    </source>
</evidence>
<dbReference type="SUPFAM" id="SSF161098">
    <property type="entry name" value="MetI-like"/>
    <property type="match status" value="1"/>
</dbReference>
<dbReference type="EMBL" id="LJBJ02000018">
    <property type="protein sequence ID" value="OAX51475.1"/>
    <property type="molecule type" value="Genomic_DNA"/>
</dbReference>
<reference evidence="10 12" key="3">
    <citation type="submission" date="2016-06" db="EMBL/GenBank/DDBJ databases">
        <title>Identification of putative biosynthetic pathways for the production of bioactive secondary metabolites by the marine actinomycete Kocuria kristinae RUTW2-3.</title>
        <authorList>
            <person name="Waterworth S.C."/>
            <person name="Walmsley T.A."/>
            <person name="Matongo T."/>
            <person name="Davies-Coleman M.T."/>
            <person name="Dorrington R.A."/>
        </authorList>
    </citation>
    <scope>NUCLEOTIDE SEQUENCE [LARGE SCALE GENOMIC DNA]</scope>
    <source>
        <strain evidence="12">RuSp02-3</strain>
        <strain evidence="10">RUTW2-3</strain>
    </source>
</reference>
<feature type="compositionally biased region" description="Low complexity" evidence="8">
    <location>
        <begin position="8"/>
        <end position="34"/>
    </location>
</feature>
<keyword evidence="3" id="KW-1003">Cell membrane</keyword>
<evidence type="ECO:0000256" key="2">
    <source>
        <dbReference type="ARBA" id="ARBA00022448"/>
    </source>
</evidence>
<reference evidence="10" key="2">
    <citation type="submission" date="2016-04" db="EMBL/GenBank/DDBJ databases">
        <authorList>
            <person name="Evans L.H."/>
            <person name="Alamgir A."/>
            <person name="Owens N."/>
            <person name="Weber N.D."/>
            <person name="Virtaneva K."/>
            <person name="Barbian K."/>
            <person name="Babar A."/>
            <person name="Rosenke K."/>
        </authorList>
    </citation>
    <scope>NUCLEOTIDE SEQUENCE [LARGE SCALE GENOMIC DNA]</scope>
    <source>
        <strain evidence="10">RUTW2-3</strain>
    </source>
</reference>
<evidence type="ECO:0000313" key="12">
    <source>
        <dbReference type="Proteomes" id="UP000053171"/>
    </source>
</evidence>
<feature type="transmembrane region" description="Helical" evidence="7">
    <location>
        <begin position="293"/>
        <end position="315"/>
    </location>
</feature>
<feature type="transmembrane region" description="Helical" evidence="7">
    <location>
        <begin position="46"/>
        <end position="74"/>
    </location>
</feature>
<feature type="transmembrane region" description="Helical" evidence="7">
    <location>
        <begin position="103"/>
        <end position="129"/>
    </location>
</feature>
<organism evidence="10 12">
    <name type="scientific">Rothia kristinae</name>
    <dbReference type="NCBI Taxonomy" id="37923"/>
    <lineage>
        <taxon>Bacteria</taxon>
        <taxon>Bacillati</taxon>
        <taxon>Actinomycetota</taxon>
        <taxon>Actinomycetes</taxon>
        <taxon>Micrococcales</taxon>
        <taxon>Micrococcaceae</taxon>
        <taxon>Rothia</taxon>
    </lineage>
</organism>
<comment type="subcellular location">
    <subcellularLocation>
        <location evidence="1 7">Cell membrane</location>
        <topology evidence="1 7">Multi-pass membrane protein</topology>
    </subcellularLocation>
</comment>
<evidence type="ECO:0000256" key="6">
    <source>
        <dbReference type="ARBA" id="ARBA00023136"/>
    </source>
</evidence>
<evidence type="ECO:0000313" key="13">
    <source>
        <dbReference type="Proteomes" id="UP000594975"/>
    </source>
</evidence>
<evidence type="ECO:0000256" key="7">
    <source>
        <dbReference type="RuleBase" id="RU363032"/>
    </source>
</evidence>
<evidence type="ECO:0000256" key="8">
    <source>
        <dbReference type="SAM" id="MobiDB-lite"/>
    </source>
</evidence>
<evidence type="ECO:0000256" key="1">
    <source>
        <dbReference type="ARBA" id="ARBA00004651"/>
    </source>
</evidence>
<feature type="domain" description="ABC transmembrane type-1" evidence="9">
    <location>
        <begin position="104"/>
        <end position="314"/>
    </location>
</feature>
<dbReference type="PANTHER" id="PTHR30193:SF37">
    <property type="entry name" value="INNER MEMBRANE ABC TRANSPORTER PERMEASE PROTEIN YCJO"/>
    <property type="match status" value="1"/>
</dbReference>
<comment type="similarity">
    <text evidence="7">Belongs to the binding-protein-dependent transport system permease family.</text>
</comment>
<keyword evidence="5 7" id="KW-1133">Transmembrane helix</keyword>
<dbReference type="Proteomes" id="UP000053171">
    <property type="component" value="Unassembled WGS sequence"/>
</dbReference>
<feature type="transmembrane region" description="Helical" evidence="7">
    <location>
        <begin position="141"/>
        <end position="162"/>
    </location>
</feature>
<gene>
    <name evidence="10" type="ORF">AN277_0208660</name>
    <name evidence="11" type="ORF">I6G21_03280</name>
</gene>
<dbReference type="RefSeq" id="WP_061225207.1">
    <property type="nucleotide sequence ID" value="NZ_CP065738.1"/>
</dbReference>
<dbReference type="InterPro" id="IPR000515">
    <property type="entry name" value="MetI-like"/>
</dbReference>
<reference evidence="12" key="1">
    <citation type="submission" date="2016-04" db="EMBL/GenBank/DDBJ databases">
        <authorList>
            <person name="Waterworth S."/>
            <person name="Matcher G."/>
        </authorList>
    </citation>
    <scope>NUCLEOTIDE SEQUENCE [LARGE SCALE GENOMIC DNA]</scope>
    <source>
        <strain evidence="12">RuSp02-3</strain>
    </source>
</reference>
<keyword evidence="4 7" id="KW-0812">Transmembrane</keyword>
<sequence length="324" mass="34976">MTTPSHAQPPAAGAPAAGSAAASQPRTGTRAAAPTRRRRRRRVDPVYYWFLVPALVLFSLCIALPAVMGIFYSFTDSIGFGDWEFVGLTNYAVLFSDPGMLGAYGFTIGVALVTVILVNIIALLLAIGLTSRIRFRTTLRTIFVLPMVVSAIIIAFVFQFIFSNTIPAAAEAIGIDALRESILANPHLAWISIVLVTTWQAVPQAMLIYIAALVTIPGDVYEASSLDGATPFQQLTRITVPMISGYVLVNVILGFKNFLSTYDIIVGLTGGGPGTATRSVAMQIFSGFENGDYAYQMANSTIFFLITLVIALFQLRVSRGRTQF</sequence>
<keyword evidence="6 7" id="KW-0472">Membrane</keyword>
<dbReference type="AlphaFoldDB" id="A0A199NRM6"/>
<dbReference type="GO" id="GO:0005886">
    <property type="term" value="C:plasma membrane"/>
    <property type="evidence" value="ECO:0007669"/>
    <property type="project" value="UniProtKB-SubCell"/>
</dbReference>
<evidence type="ECO:0000313" key="11">
    <source>
        <dbReference type="EMBL" id="QPT54224.1"/>
    </source>
</evidence>
<feature type="transmembrane region" description="Helical" evidence="7">
    <location>
        <begin position="188"/>
        <end position="214"/>
    </location>
</feature>
<evidence type="ECO:0000256" key="3">
    <source>
        <dbReference type="ARBA" id="ARBA00022475"/>
    </source>
</evidence>
<proteinExistence type="inferred from homology"/>
<dbReference type="KEGG" id="rkr:I6G21_03280"/>
<dbReference type="Proteomes" id="UP000594975">
    <property type="component" value="Chromosome"/>
</dbReference>
<evidence type="ECO:0000259" key="9">
    <source>
        <dbReference type="PROSITE" id="PS50928"/>
    </source>
</evidence>
<evidence type="ECO:0000313" key="10">
    <source>
        <dbReference type="EMBL" id="OAX51475.1"/>
    </source>
</evidence>
<dbReference type="STRING" id="37923.BK826_09770"/>
<dbReference type="PROSITE" id="PS50928">
    <property type="entry name" value="ABC_TM1"/>
    <property type="match status" value="1"/>
</dbReference>
<dbReference type="GeneID" id="61262384"/>
<dbReference type="Gene3D" id="1.10.3720.10">
    <property type="entry name" value="MetI-like"/>
    <property type="match status" value="1"/>
</dbReference>
<dbReference type="InterPro" id="IPR035906">
    <property type="entry name" value="MetI-like_sf"/>
</dbReference>
<feature type="region of interest" description="Disordered" evidence="8">
    <location>
        <begin position="1"/>
        <end position="37"/>
    </location>
</feature>
<dbReference type="Pfam" id="PF00528">
    <property type="entry name" value="BPD_transp_1"/>
    <property type="match status" value="1"/>
</dbReference>
<dbReference type="PANTHER" id="PTHR30193">
    <property type="entry name" value="ABC TRANSPORTER PERMEASE PROTEIN"/>
    <property type="match status" value="1"/>
</dbReference>
<dbReference type="EMBL" id="CP065738">
    <property type="protein sequence ID" value="QPT54224.1"/>
    <property type="molecule type" value="Genomic_DNA"/>
</dbReference>
<dbReference type="CDD" id="cd06261">
    <property type="entry name" value="TM_PBP2"/>
    <property type="match status" value="1"/>
</dbReference>
<feature type="transmembrane region" description="Helical" evidence="7">
    <location>
        <begin position="235"/>
        <end position="255"/>
    </location>
</feature>
<keyword evidence="2 7" id="KW-0813">Transport</keyword>
<dbReference type="GO" id="GO:0055085">
    <property type="term" value="P:transmembrane transport"/>
    <property type="evidence" value="ECO:0007669"/>
    <property type="project" value="InterPro"/>
</dbReference>
<name>A0A199NRM6_9MICC</name>
<accession>A0A199NRM6</accession>